<dbReference type="HAMAP" id="MF_00089">
    <property type="entry name" value="ThiC"/>
    <property type="match status" value="1"/>
</dbReference>
<evidence type="ECO:0000256" key="2">
    <source>
        <dbReference type="ARBA" id="ARBA00022485"/>
    </source>
</evidence>
<dbReference type="GO" id="GO:0009228">
    <property type="term" value="P:thiamine biosynthetic process"/>
    <property type="evidence" value="ECO:0007669"/>
    <property type="project" value="UniProtKB-UniRule"/>
</dbReference>
<feature type="binding site" evidence="10">
    <location>
        <position position="264"/>
    </location>
    <ligand>
        <name>substrate</name>
    </ligand>
</feature>
<feature type="binding site" evidence="10">
    <location>
        <position position="425"/>
    </location>
    <ligand>
        <name>[4Fe-4S] cluster</name>
        <dbReference type="ChEBI" id="CHEBI:49883"/>
        <note>4Fe-4S-S-AdoMet</note>
    </ligand>
</feature>
<dbReference type="EMBL" id="JAUSVL010000001">
    <property type="protein sequence ID" value="MDQ0289714.1"/>
    <property type="molecule type" value="Genomic_DNA"/>
</dbReference>
<dbReference type="GO" id="GO:0009229">
    <property type="term" value="P:thiamine diphosphate biosynthetic process"/>
    <property type="evidence" value="ECO:0007669"/>
    <property type="project" value="UniProtKB-UniRule"/>
</dbReference>
<dbReference type="EC" id="4.1.99.17" evidence="10"/>
<keyword evidence="4 10" id="KW-0479">Metal-binding</keyword>
<evidence type="ECO:0000256" key="7">
    <source>
        <dbReference type="ARBA" id="ARBA00023004"/>
    </source>
</evidence>
<dbReference type="NCBIfam" id="TIGR00190">
    <property type="entry name" value="thiC"/>
    <property type="match status" value="1"/>
</dbReference>
<dbReference type="SFLD" id="SFLDF00407">
    <property type="entry name" value="phosphomethylpyrimidine_syntha"/>
    <property type="match status" value="1"/>
</dbReference>
<dbReference type="PANTHER" id="PTHR30557:SF1">
    <property type="entry name" value="PHOSPHOMETHYLPYRIMIDINE SYNTHASE, CHLOROPLASTIC"/>
    <property type="match status" value="1"/>
</dbReference>
<feature type="binding site" evidence="10">
    <location>
        <position position="268"/>
    </location>
    <ligand>
        <name>Zn(2+)</name>
        <dbReference type="ChEBI" id="CHEBI:29105"/>
    </ligand>
</feature>
<feature type="binding site" evidence="10">
    <location>
        <position position="291"/>
    </location>
    <ligand>
        <name>substrate</name>
    </ligand>
</feature>
<dbReference type="AlphaFoldDB" id="A0AAE3VGF9"/>
<evidence type="ECO:0000256" key="1">
    <source>
        <dbReference type="ARBA" id="ARBA00003175"/>
    </source>
</evidence>
<dbReference type="SFLD" id="SFLDS00113">
    <property type="entry name" value="Radical_SAM_Phosphomethylpyrim"/>
    <property type="match status" value="1"/>
</dbReference>
<dbReference type="PANTHER" id="PTHR30557">
    <property type="entry name" value="THIAMINE BIOSYNTHESIS PROTEIN THIC"/>
    <property type="match status" value="1"/>
</dbReference>
<feature type="binding site" evidence="10">
    <location>
        <position position="332"/>
    </location>
    <ligand>
        <name>Zn(2+)</name>
        <dbReference type="ChEBI" id="CHEBI:29105"/>
    </ligand>
</feature>
<organism evidence="11 12">
    <name type="scientific">Oligosphaera ethanolica</name>
    <dbReference type="NCBI Taxonomy" id="760260"/>
    <lineage>
        <taxon>Bacteria</taxon>
        <taxon>Pseudomonadati</taxon>
        <taxon>Lentisphaerota</taxon>
        <taxon>Oligosphaeria</taxon>
        <taxon>Oligosphaerales</taxon>
        <taxon>Oligosphaeraceae</taxon>
        <taxon>Oligosphaera</taxon>
    </lineage>
</organism>
<keyword evidence="2 10" id="KW-0004">4Fe-4S</keyword>
<dbReference type="GO" id="GO:0051539">
    <property type="term" value="F:4 iron, 4 sulfur cluster binding"/>
    <property type="evidence" value="ECO:0007669"/>
    <property type="project" value="UniProtKB-KW"/>
</dbReference>
<evidence type="ECO:0000256" key="8">
    <source>
        <dbReference type="ARBA" id="ARBA00023014"/>
    </source>
</evidence>
<feature type="binding site" evidence="10">
    <location>
        <begin position="184"/>
        <end position="186"/>
    </location>
    <ligand>
        <name>substrate</name>
    </ligand>
</feature>
<comment type="cofactor">
    <cofactor evidence="10">
        <name>[4Fe-4S] cluster</name>
        <dbReference type="ChEBI" id="CHEBI:49883"/>
    </cofactor>
    <text evidence="10">Binds 1 [4Fe-4S] cluster per subunit. The cluster is coordinated with 3 cysteines and an exchangeable S-adenosyl-L-methionine.</text>
</comment>
<comment type="caution">
    <text evidence="11">The sequence shown here is derived from an EMBL/GenBank/DDBJ whole genome shotgun (WGS) entry which is preliminary data.</text>
</comment>
<dbReference type="SFLD" id="SFLDG01114">
    <property type="entry name" value="phosphomethylpyrimidine_syntha"/>
    <property type="match status" value="1"/>
</dbReference>
<proteinExistence type="inferred from homology"/>
<dbReference type="NCBIfam" id="NF009895">
    <property type="entry name" value="PRK13352.1"/>
    <property type="match status" value="1"/>
</dbReference>
<reference evidence="11" key="1">
    <citation type="submission" date="2023-07" db="EMBL/GenBank/DDBJ databases">
        <title>Genomic Encyclopedia of Type Strains, Phase IV (KMG-IV): sequencing the most valuable type-strain genomes for metagenomic binning, comparative biology and taxonomic classification.</title>
        <authorList>
            <person name="Goeker M."/>
        </authorList>
    </citation>
    <scope>NUCLEOTIDE SEQUENCE</scope>
    <source>
        <strain evidence="11">DSM 24202</strain>
    </source>
</reference>
<evidence type="ECO:0000256" key="5">
    <source>
        <dbReference type="ARBA" id="ARBA00022833"/>
    </source>
</evidence>
<protein>
    <recommendedName>
        <fullName evidence="10">Phosphomethylpyrimidine synthase</fullName>
        <ecNumber evidence="10">4.1.99.17</ecNumber>
    </recommendedName>
    <alternativeName>
        <fullName evidence="10">Hydroxymethylpyrimidine phosphate synthase</fullName>
        <shortName evidence="10">HMP-P synthase</shortName>
        <shortName evidence="10">HMP-phosphate synthase</shortName>
        <shortName evidence="10">HMPP synthase</shortName>
    </alternativeName>
    <alternativeName>
        <fullName evidence="10">Thiamine biosynthesis protein ThiC</fullName>
    </alternativeName>
</protein>
<dbReference type="GO" id="GO:0008270">
    <property type="term" value="F:zinc ion binding"/>
    <property type="evidence" value="ECO:0007669"/>
    <property type="project" value="UniProtKB-UniRule"/>
</dbReference>
<evidence type="ECO:0000256" key="9">
    <source>
        <dbReference type="ARBA" id="ARBA00023239"/>
    </source>
</evidence>
<comment type="pathway">
    <text evidence="10">Cofactor biosynthesis; thiamine diphosphate biosynthesis.</text>
</comment>
<keyword evidence="7 10" id="KW-0408">Iron</keyword>
<name>A0AAE3VGF9_9BACT</name>
<evidence type="ECO:0000256" key="10">
    <source>
        <dbReference type="HAMAP-Rule" id="MF_00089"/>
    </source>
</evidence>
<comment type="catalytic activity">
    <reaction evidence="10">
        <text>5-amino-1-(5-phospho-beta-D-ribosyl)imidazole + S-adenosyl-L-methionine = 4-amino-2-methyl-5-(phosphooxymethyl)pyrimidine + CO + 5'-deoxyadenosine + formate + L-methionine + 3 H(+)</text>
        <dbReference type="Rhea" id="RHEA:24840"/>
        <dbReference type="ChEBI" id="CHEBI:15378"/>
        <dbReference type="ChEBI" id="CHEBI:15740"/>
        <dbReference type="ChEBI" id="CHEBI:17245"/>
        <dbReference type="ChEBI" id="CHEBI:17319"/>
        <dbReference type="ChEBI" id="CHEBI:57844"/>
        <dbReference type="ChEBI" id="CHEBI:58354"/>
        <dbReference type="ChEBI" id="CHEBI:59789"/>
        <dbReference type="ChEBI" id="CHEBI:137981"/>
        <dbReference type="EC" id="4.1.99.17"/>
    </reaction>
</comment>
<feature type="binding site" evidence="10">
    <location>
        <position position="129"/>
    </location>
    <ligand>
        <name>substrate</name>
    </ligand>
</feature>
<evidence type="ECO:0000313" key="12">
    <source>
        <dbReference type="Proteomes" id="UP001238163"/>
    </source>
</evidence>
<feature type="binding site" evidence="10">
    <location>
        <position position="417"/>
    </location>
    <ligand>
        <name>[4Fe-4S] cluster</name>
        <dbReference type="ChEBI" id="CHEBI:49883"/>
        <note>4Fe-4S-S-AdoMet</note>
    </ligand>
</feature>
<dbReference type="InterPro" id="IPR002817">
    <property type="entry name" value="ThiC/BzaA/B"/>
</dbReference>
<dbReference type="InterPro" id="IPR037509">
    <property type="entry name" value="ThiC"/>
</dbReference>
<feature type="binding site" evidence="10">
    <location>
        <position position="100"/>
    </location>
    <ligand>
        <name>substrate</name>
    </ligand>
</feature>
<keyword evidence="3 10" id="KW-0949">S-adenosyl-L-methionine</keyword>
<dbReference type="RefSeq" id="WP_307261168.1">
    <property type="nucleotide sequence ID" value="NZ_JAUSVL010000001.1"/>
</dbReference>
<comment type="function">
    <text evidence="1 10">Catalyzes the synthesis of the hydroxymethylpyrimidine phosphate (HMP-P) moiety of thiamine from aminoimidazole ribotide (AIR) in a radical S-adenosyl-L-methionine (SAM)-dependent reaction.</text>
</comment>
<evidence type="ECO:0000256" key="4">
    <source>
        <dbReference type="ARBA" id="ARBA00022723"/>
    </source>
</evidence>
<evidence type="ECO:0000313" key="11">
    <source>
        <dbReference type="EMBL" id="MDQ0289714.1"/>
    </source>
</evidence>
<keyword evidence="9 10" id="KW-0456">Lyase</keyword>
<dbReference type="Proteomes" id="UP001238163">
    <property type="component" value="Unassembled WGS sequence"/>
</dbReference>
<evidence type="ECO:0000256" key="3">
    <source>
        <dbReference type="ARBA" id="ARBA00022691"/>
    </source>
</evidence>
<keyword evidence="6 10" id="KW-0784">Thiamine biosynthesis</keyword>
<keyword evidence="12" id="KW-1185">Reference proteome</keyword>
<dbReference type="FunFam" id="3.20.20.540:FF:000001">
    <property type="entry name" value="Phosphomethylpyrimidine synthase"/>
    <property type="match status" value="1"/>
</dbReference>
<feature type="binding site" evidence="10">
    <location>
        <position position="71"/>
    </location>
    <ligand>
        <name>substrate</name>
    </ligand>
</feature>
<dbReference type="InterPro" id="IPR038521">
    <property type="entry name" value="ThiC/Bza_core_dom"/>
</dbReference>
<dbReference type="Gene3D" id="6.10.250.620">
    <property type="match status" value="1"/>
</dbReference>
<gene>
    <name evidence="10" type="primary">thiC</name>
    <name evidence="11" type="ORF">J3R75_001821</name>
</gene>
<sequence>MSERPITQIQRACAGEITSAIAQVAASEYREAEEIRAQVAAGTIVIPANINHVHLQPIGIGRLLRTKINANIGNSSLSSCPRQELEKLENALKYGADTVMDLSTGSNISGIRQQIIAHSPAPIGTVPVYEALSRAGGADGLNDELILQVIQEQAEQGVDYMTIHPGILLAHIEYAKKRLLRIVSRGGSIIARWMKNNQRENPFYTNFDKILEICRKYDVTLSLGDGMRPGCLADASDEAQFAELDTLGELVRRSRAAGVQAMVEGPGHIPFDEIEMNMKRERERCDDAPFYILGPVVTDCAPGYDHITSAIGATMGAYHGAAMLCYVTPKEHLGLPNAEDVRNGVIAYKIAAHAADIALKRPHARDRDDAISRARADFDWEEQFDLALDPDRARELRAEALAESGKPANHDQHAQYCTMCGPDFCSMRISKDL</sequence>
<evidence type="ECO:0000256" key="6">
    <source>
        <dbReference type="ARBA" id="ARBA00022977"/>
    </source>
</evidence>
<feature type="binding site" evidence="10">
    <location>
        <position position="164"/>
    </location>
    <ligand>
        <name>substrate</name>
    </ligand>
</feature>
<keyword evidence="5 10" id="KW-0862">Zinc</keyword>
<accession>A0AAE3VGF9</accession>
<feature type="binding site" evidence="10">
    <location>
        <begin position="225"/>
        <end position="228"/>
    </location>
    <ligand>
        <name>substrate</name>
    </ligand>
</feature>
<keyword evidence="8 10" id="KW-0411">Iron-sulfur</keyword>
<dbReference type="Gene3D" id="3.20.20.540">
    <property type="entry name" value="Radical SAM ThiC family, central domain"/>
    <property type="match status" value="1"/>
</dbReference>
<feature type="binding site" evidence="10">
    <location>
        <position position="420"/>
    </location>
    <ligand>
        <name>[4Fe-4S] cluster</name>
        <dbReference type="ChEBI" id="CHEBI:49883"/>
        <note>4Fe-4S-S-AdoMet</note>
    </ligand>
</feature>
<comment type="similarity">
    <text evidence="10">Belongs to the ThiC family.</text>
</comment>
<dbReference type="Pfam" id="PF01964">
    <property type="entry name" value="ThiC_Rad_SAM"/>
    <property type="match status" value="1"/>
</dbReference>
<dbReference type="GO" id="GO:0070284">
    <property type="term" value="F:phosphomethylpyrimidine synthase activity"/>
    <property type="evidence" value="ECO:0007669"/>
    <property type="project" value="UniProtKB-EC"/>
</dbReference>